<feature type="domain" description="Meiosis-specific protein ASY3-like coiled-coil" evidence="2">
    <location>
        <begin position="7"/>
        <end position="375"/>
    </location>
</feature>
<name>A0AA38SI13_9ASTR</name>
<feature type="region of interest" description="Disordered" evidence="1">
    <location>
        <begin position="1"/>
        <end position="23"/>
    </location>
</feature>
<comment type="caution">
    <text evidence="3">The sequence shown here is derived from an EMBL/GenBank/DDBJ whole genome shotgun (WGS) entry which is preliminary data.</text>
</comment>
<dbReference type="AlphaFoldDB" id="A0AA38SI13"/>
<feature type="compositionally biased region" description="Polar residues" evidence="1">
    <location>
        <begin position="270"/>
        <end position="281"/>
    </location>
</feature>
<feature type="compositionally biased region" description="Basic and acidic residues" evidence="1">
    <location>
        <begin position="139"/>
        <end position="149"/>
    </location>
</feature>
<evidence type="ECO:0000313" key="4">
    <source>
        <dbReference type="Proteomes" id="UP001172457"/>
    </source>
</evidence>
<feature type="compositionally biased region" description="Basic and acidic residues" evidence="1">
    <location>
        <begin position="340"/>
        <end position="358"/>
    </location>
</feature>
<evidence type="ECO:0000259" key="2">
    <source>
        <dbReference type="Pfam" id="PF20435"/>
    </source>
</evidence>
<dbReference type="InterPro" id="IPR037731">
    <property type="entry name" value="ASY3-like"/>
</dbReference>
<feature type="region of interest" description="Disordered" evidence="1">
    <location>
        <begin position="37"/>
        <end position="288"/>
    </location>
</feature>
<feature type="compositionally biased region" description="Polar residues" evidence="1">
    <location>
        <begin position="10"/>
        <end position="23"/>
    </location>
</feature>
<dbReference type="EMBL" id="JARYMX010000006">
    <property type="protein sequence ID" value="KAJ9543135.1"/>
    <property type="molecule type" value="Genomic_DNA"/>
</dbReference>
<evidence type="ECO:0000313" key="3">
    <source>
        <dbReference type="EMBL" id="KAJ9543135.1"/>
    </source>
</evidence>
<feature type="domain" description="Meiosis-specific protein ASY3-like coiled-coil" evidence="2">
    <location>
        <begin position="584"/>
        <end position="758"/>
    </location>
</feature>
<keyword evidence="4" id="KW-1185">Reference proteome</keyword>
<dbReference type="GO" id="GO:0051321">
    <property type="term" value="P:meiotic cell cycle"/>
    <property type="evidence" value="ECO:0007669"/>
    <property type="project" value="InterPro"/>
</dbReference>
<accession>A0AA38SI13</accession>
<protein>
    <recommendedName>
        <fullName evidence="2">Meiosis-specific protein ASY3-like coiled-coil domain-containing protein</fullName>
    </recommendedName>
</protein>
<dbReference type="Proteomes" id="UP001172457">
    <property type="component" value="Chromosome 6"/>
</dbReference>
<feature type="region of interest" description="Disordered" evidence="1">
    <location>
        <begin position="513"/>
        <end position="581"/>
    </location>
</feature>
<feature type="compositionally biased region" description="Polar residues" evidence="1">
    <location>
        <begin position="112"/>
        <end position="123"/>
    </location>
</feature>
<evidence type="ECO:0000256" key="1">
    <source>
        <dbReference type="SAM" id="MobiDB-lite"/>
    </source>
</evidence>
<gene>
    <name evidence="3" type="ORF">OSB04_022842</name>
</gene>
<feature type="region of interest" description="Disordered" evidence="1">
    <location>
        <begin position="335"/>
        <end position="360"/>
    </location>
</feature>
<reference evidence="3" key="1">
    <citation type="submission" date="2023-03" db="EMBL/GenBank/DDBJ databases">
        <title>Chromosome-scale reference genome and RAD-based genetic map of yellow starthistle (Centaurea solstitialis) reveal putative structural variation and QTLs associated with invader traits.</title>
        <authorList>
            <person name="Reatini B."/>
            <person name="Cang F.A."/>
            <person name="Jiang Q."/>
            <person name="Mckibben M.T.W."/>
            <person name="Barker M.S."/>
            <person name="Rieseberg L.H."/>
            <person name="Dlugosch K.M."/>
        </authorList>
    </citation>
    <scope>NUCLEOTIDE SEQUENCE</scope>
    <source>
        <strain evidence="3">CAN-66</strain>
        <tissue evidence="3">Leaf</tissue>
    </source>
</reference>
<dbReference type="Pfam" id="PF20435">
    <property type="entry name" value="ASY3-like"/>
    <property type="match status" value="2"/>
</dbReference>
<feature type="compositionally biased region" description="Basic and acidic residues" evidence="1">
    <location>
        <begin position="62"/>
        <end position="74"/>
    </location>
</feature>
<dbReference type="PANTHER" id="PTHR36027:SF1">
    <property type="entry name" value="MEIOSIS-SPECIFIC PROTEIN ASY3"/>
    <property type="match status" value="1"/>
</dbReference>
<organism evidence="3 4">
    <name type="scientific">Centaurea solstitialis</name>
    <name type="common">yellow star-thistle</name>
    <dbReference type="NCBI Taxonomy" id="347529"/>
    <lineage>
        <taxon>Eukaryota</taxon>
        <taxon>Viridiplantae</taxon>
        <taxon>Streptophyta</taxon>
        <taxon>Embryophyta</taxon>
        <taxon>Tracheophyta</taxon>
        <taxon>Spermatophyta</taxon>
        <taxon>Magnoliopsida</taxon>
        <taxon>eudicotyledons</taxon>
        <taxon>Gunneridae</taxon>
        <taxon>Pentapetalae</taxon>
        <taxon>asterids</taxon>
        <taxon>campanulids</taxon>
        <taxon>Asterales</taxon>
        <taxon>Asteraceae</taxon>
        <taxon>Carduoideae</taxon>
        <taxon>Cardueae</taxon>
        <taxon>Centaureinae</taxon>
        <taxon>Centaurea</taxon>
    </lineage>
</organism>
<feature type="compositionally biased region" description="Basic and acidic residues" evidence="1">
    <location>
        <begin position="518"/>
        <end position="531"/>
    </location>
</feature>
<dbReference type="PANTHER" id="PTHR36027">
    <property type="entry name" value="MEIOSIS-SPECIFIC PROTEIN ASY3"/>
    <property type="match status" value="1"/>
</dbReference>
<dbReference type="InterPro" id="IPR046845">
    <property type="entry name" value="ASY3-like_CC"/>
</dbReference>
<proteinExistence type="predicted"/>
<feature type="compositionally biased region" description="Basic and acidic residues" evidence="1">
    <location>
        <begin position="177"/>
        <end position="190"/>
    </location>
</feature>
<sequence length="762" mass="84816">MVCQDHMSGIWSSGSHFHPSSQPRKISIGVVVDSAPKVKGKHGKGVVPDSQPSENATFAKDIPAESKHKGKEVSSPDLGRQNKAPCQGSPPLVHTRTSNQNISYPRKVPSLPSASNVLLQPSGNKVVGEPEPGNQALNLHDRDVNEKKSNRSTSQREGGNHGIMGREEASSYAAADKVFEPEKGIKEQGTTERGNGDNPTLRRKLQELLGTVYSPEKKQYNSETFGTENSKPKSKSKQNDSPVAIFRQHLHTREINSGSLDRKMRRPVTRSLTHKNPQAQKSVPKKQVPLCRNKQTHSDMNTFSFVETWSTRPNSDVNHGTTLCKRKEREIYGTKPSKTRSVEGIHKDDSHQATEWRKPKAAAVNVSLNAKRTGDNEIAKPNSGRKETTHHQFEDIMNKHQPGGNNGATLYNNVAQDSFDKYSMRKDVSPQYDRKSPTFELKKAARISSPRSLFKINHKDLTANCPPEKALNTKGIRSSPGVEFSEGGRYSAKTKNLATDFRDSPVEKSAAFIIGGQKESRRSRSPSKEMQFENSEDGSPVTVPIILENRKGNRWSTSPCQEEDSESLEDGSPIKGDGDCDNVLDSSEQDGLAGAVNLFALALERIQSKINSIASRQSAEILLSVSKNIHTQLQDAESKIQNEVGKLTNLGKSKRMRPENRCQEQQEQLKLIYEKFKEEVDQHLEKCRSAVEGLEAHQIEVRGMVEKQRLSHRKLLLQTEEAIETQLNDAQSRLSDVRRLAREKMLKLKYGIGECLKEGLLG</sequence>